<proteinExistence type="predicted"/>
<dbReference type="RefSeq" id="WP_208250095.1">
    <property type="nucleotide sequence ID" value="NZ_JAGEPF010000031.1"/>
</dbReference>
<evidence type="ECO:0000259" key="1">
    <source>
        <dbReference type="SMART" id="SM00829"/>
    </source>
</evidence>
<comment type="caution">
    <text evidence="2">The sequence shown here is derived from an EMBL/GenBank/DDBJ whole genome shotgun (WGS) entry which is preliminary data.</text>
</comment>
<dbReference type="SMART" id="SM00829">
    <property type="entry name" value="PKS_ER"/>
    <property type="match status" value="1"/>
</dbReference>
<dbReference type="Proteomes" id="UP000680206">
    <property type="component" value="Unassembled WGS sequence"/>
</dbReference>
<dbReference type="PANTHER" id="PTHR43677:SF4">
    <property type="entry name" value="QUINONE OXIDOREDUCTASE-LIKE PROTEIN 2"/>
    <property type="match status" value="1"/>
</dbReference>
<dbReference type="SUPFAM" id="SSF51735">
    <property type="entry name" value="NAD(P)-binding Rossmann-fold domains"/>
    <property type="match status" value="1"/>
</dbReference>
<dbReference type="Gene3D" id="3.90.180.10">
    <property type="entry name" value="Medium-chain alcohol dehydrogenases, catalytic domain"/>
    <property type="match status" value="1"/>
</dbReference>
<dbReference type="InterPro" id="IPR020843">
    <property type="entry name" value="ER"/>
</dbReference>
<keyword evidence="3" id="KW-1185">Reference proteome</keyword>
<dbReference type="Gene3D" id="3.40.50.720">
    <property type="entry name" value="NAD(P)-binding Rossmann-like Domain"/>
    <property type="match status" value="1"/>
</dbReference>
<dbReference type="EMBL" id="JAGEPF010000031">
    <property type="protein sequence ID" value="MBO2463978.1"/>
    <property type="molecule type" value="Genomic_DNA"/>
</dbReference>
<evidence type="ECO:0000313" key="2">
    <source>
        <dbReference type="EMBL" id="MBO2463978.1"/>
    </source>
</evidence>
<protein>
    <submittedName>
        <fullName evidence="2">Zinc-binding dehydrogenase</fullName>
    </submittedName>
</protein>
<evidence type="ECO:0000313" key="3">
    <source>
        <dbReference type="Proteomes" id="UP000680206"/>
    </source>
</evidence>
<dbReference type="SUPFAM" id="SSF50129">
    <property type="entry name" value="GroES-like"/>
    <property type="match status" value="1"/>
</dbReference>
<reference evidence="2 3" key="1">
    <citation type="submission" date="2021-03" db="EMBL/GenBank/DDBJ databases">
        <title>Actinomadura violae sp. nov., isolated from lichen in Thailand.</title>
        <authorList>
            <person name="Kanchanasin P."/>
            <person name="Saeng-In P."/>
            <person name="Phongsopitanun W."/>
            <person name="Yuki M."/>
            <person name="Kudo T."/>
            <person name="Ohkuma M."/>
            <person name="Tanasupawat S."/>
        </authorList>
    </citation>
    <scope>NUCLEOTIDE SEQUENCE [LARGE SCALE GENOMIC DNA]</scope>
    <source>
        <strain evidence="2 3">LCR2-06</strain>
    </source>
</reference>
<sequence>MRGLRISEFGRPPALADDLPVPEAGEGTTLVRVAAAALGHLDRSVASGTFPHHPPLPYVPCGDGAGRVEDSDRFPRGALVWLRGGGLGIARDGVAAEYAAVPDEAVHLAPEGADPILASCFFSPATSAWISVHDLAGVKEGQRVLVTGAAGAVGSLAVQIAVQAGADVTASVSRKERAQLVPAGVRTLVGEAGGGPYDALIDTVGGPGLPARLDAVEPGGVAVIVGYTAGARVELDLPSRCAHDVDLRFLNMIRRAPQAFALADGLLSRLSAGELTLRTDRYALAAAPVAWEALAAGRAEGRVVLEVADDR</sequence>
<name>A0ABS3S4Q1_9ACTN</name>
<dbReference type="Pfam" id="PF08240">
    <property type="entry name" value="ADH_N"/>
    <property type="match status" value="1"/>
</dbReference>
<dbReference type="InterPro" id="IPR036291">
    <property type="entry name" value="NAD(P)-bd_dom_sf"/>
</dbReference>
<dbReference type="InterPro" id="IPR051397">
    <property type="entry name" value="Zn-ADH-like_protein"/>
</dbReference>
<accession>A0ABS3S4Q1</accession>
<dbReference type="PANTHER" id="PTHR43677">
    <property type="entry name" value="SHORT-CHAIN DEHYDROGENASE/REDUCTASE"/>
    <property type="match status" value="1"/>
</dbReference>
<dbReference type="InterPro" id="IPR011032">
    <property type="entry name" value="GroES-like_sf"/>
</dbReference>
<dbReference type="InterPro" id="IPR013154">
    <property type="entry name" value="ADH-like_N"/>
</dbReference>
<organism evidence="2 3">
    <name type="scientific">Actinomadura violacea</name>
    <dbReference type="NCBI Taxonomy" id="2819934"/>
    <lineage>
        <taxon>Bacteria</taxon>
        <taxon>Bacillati</taxon>
        <taxon>Actinomycetota</taxon>
        <taxon>Actinomycetes</taxon>
        <taxon>Streptosporangiales</taxon>
        <taxon>Thermomonosporaceae</taxon>
        <taxon>Actinomadura</taxon>
    </lineage>
</organism>
<gene>
    <name evidence="2" type="ORF">J4709_41060</name>
</gene>
<feature type="domain" description="Enoyl reductase (ER)" evidence="1">
    <location>
        <begin position="10"/>
        <end position="305"/>
    </location>
</feature>
<dbReference type="Pfam" id="PF13602">
    <property type="entry name" value="ADH_zinc_N_2"/>
    <property type="match status" value="1"/>
</dbReference>